<dbReference type="InterPro" id="IPR026590">
    <property type="entry name" value="Ssirtuin_cat_dom"/>
</dbReference>
<feature type="binding site" evidence="4">
    <location>
        <position position="123"/>
    </location>
    <ligand>
        <name>Zn(2+)</name>
        <dbReference type="ChEBI" id="CHEBI:29105"/>
    </ligand>
</feature>
<reference evidence="7" key="1">
    <citation type="journal article" date="2019" name="Int. J. Syst. Evol. Microbiol.">
        <title>The Global Catalogue of Microorganisms (GCM) 10K type strain sequencing project: providing services to taxonomists for standard genome sequencing and annotation.</title>
        <authorList>
            <consortium name="The Broad Institute Genomics Platform"/>
            <consortium name="The Broad Institute Genome Sequencing Center for Infectious Disease"/>
            <person name="Wu L."/>
            <person name="Ma J."/>
        </authorList>
    </citation>
    <scope>NUCLEOTIDE SEQUENCE [LARGE SCALE GENOMIC DNA]</scope>
    <source>
        <strain evidence="7">JCM 17808</strain>
    </source>
</reference>
<dbReference type="InterPro" id="IPR026591">
    <property type="entry name" value="Sirtuin_cat_small_dom_sf"/>
</dbReference>
<gene>
    <name evidence="6" type="ORF">GCM10023167_24290</name>
</gene>
<keyword evidence="4" id="KW-0479">Metal-binding</keyword>
<dbReference type="PROSITE" id="PS50305">
    <property type="entry name" value="SIRTUIN"/>
    <property type="match status" value="1"/>
</dbReference>
<proteinExistence type="predicted"/>
<evidence type="ECO:0000313" key="7">
    <source>
        <dbReference type="Proteomes" id="UP001500642"/>
    </source>
</evidence>
<feature type="binding site" evidence="4">
    <location>
        <position position="145"/>
    </location>
    <ligand>
        <name>Zn(2+)</name>
        <dbReference type="ChEBI" id="CHEBI:29105"/>
    </ligand>
</feature>
<keyword evidence="4" id="KW-0862">Zinc</keyword>
<dbReference type="Gene3D" id="3.40.50.1220">
    <property type="entry name" value="TPP-binding domain"/>
    <property type="match status" value="1"/>
</dbReference>
<dbReference type="SUPFAM" id="SSF52467">
    <property type="entry name" value="DHS-like NAD/FAD-binding domain"/>
    <property type="match status" value="1"/>
</dbReference>
<dbReference type="Pfam" id="PF02146">
    <property type="entry name" value="SIR2"/>
    <property type="match status" value="1"/>
</dbReference>
<feature type="active site" description="Proton acceptor" evidence="4">
    <location>
        <position position="112"/>
    </location>
</feature>
<dbReference type="EMBL" id="BAABGL010000034">
    <property type="protein sequence ID" value="GAA4394665.1"/>
    <property type="molecule type" value="Genomic_DNA"/>
</dbReference>
<comment type="caution">
    <text evidence="6">The sequence shown here is derived from an EMBL/GenBank/DDBJ whole genome shotgun (WGS) entry which is preliminary data.</text>
</comment>
<evidence type="ECO:0000256" key="2">
    <source>
        <dbReference type="ARBA" id="ARBA00022679"/>
    </source>
</evidence>
<dbReference type="InterPro" id="IPR050134">
    <property type="entry name" value="NAD-dep_sirtuin_deacylases"/>
</dbReference>
<dbReference type="Gene3D" id="3.30.1600.10">
    <property type="entry name" value="SIR2/SIRT2 'Small Domain"/>
    <property type="match status" value="1"/>
</dbReference>
<evidence type="ECO:0000256" key="4">
    <source>
        <dbReference type="PROSITE-ProRule" id="PRU00236"/>
    </source>
</evidence>
<keyword evidence="3" id="KW-0520">NAD</keyword>
<dbReference type="PANTHER" id="PTHR11085">
    <property type="entry name" value="NAD-DEPENDENT PROTEIN DEACYLASE SIRTUIN-5, MITOCHONDRIAL-RELATED"/>
    <property type="match status" value="1"/>
</dbReference>
<dbReference type="InterPro" id="IPR029035">
    <property type="entry name" value="DHS-like_NAD/FAD-binding_dom"/>
</dbReference>
<protein>
    <recommendedName>
        <fullName evidence="1">protein acetyllysine N-acetyltransferase</fullName>
        <ecNumber evidence="1">2.3.1.286</ecNumber>
    </recommendedName>
</protein>
<accession>A0ABP8JRL5</accession>
<dbReference type="PANTHER" id="PTHR11085:SF4">
    <property type="entry name" value="NAD-DEPENDENT PROTEIN DEACYLASE"/>
    <property type="match status" value="1"/>
</dbReference>
<name>A0ABP8JRL5_9MICO</name>
<dbReference type="RefSeq" id="WP_345032441.1">
    <property type="nucleotide sequence ID" value="NZ_BAABGL010000034.1"/>
</dbReference>
<evidence type="ECO:0000313" key="6">
    <source>
        <dbReference type="EMBL" id="GAA4394665.1"/>
    </source>
</evidence>
<dbReference type="InterPro" id="IPR003000">
    <property type="entry name" value="Sirtuin"/>
</dbReference>
<sequence>MSTQPLITFLTGAGISTGAGIPDFRGPQGVWTRDSEAEKTSTLSWYLRDPEIRKRAWQLPAASAVWDVEPTPAHRAIAELEGSGQISGIITQNIDGLHQAAGSSPELVHEVHGNVRRWRCEYCRAAGPMAEMIDRVRAGEEDPPCPMCGGIIRATTILFEEMLDADVIEAATSAAESCDIMIAVGTSLFVQPVASLFPLALEFGAAGVIVNAEPTPFDSAADEVIRGDIQDALPAYLEGLRS</sequence>
<evidence type="ECO:0000256" key="1">
    <source>
        <dbReference type="ARBA" id="ARBA00012928"/>
    </source>
</evidence>
<evidence type="ECO:0000256" key="3">
    <source>
        <dbReference type="ARBA" id="ARBA00023027"/>
    </source>
</evidence>
<evidence type="ECO:0000259" key="5">
    <source>
        <dbReference type="PROSITE" id="PS50305"/>
    </source>
</evidence>
<dbReference type="CDD" id="cd01407">
    <property type="entry name" value="SIR2-fam"/>
    <property type="match status" value="1"/>
</dbReference>
<keyword evidence="7" id="KW-1185">Reference proteome</keyword>
<feature type="binding site" evidence="4">
    <location>
        <position position="120"/>
    </location>
    <ligand>
        <name>Zn(2+)</name>
        <dbReference type="ChEBI" id="CHEBI:29105"/>
    </ligand>
</feature>
<dbReference type="EC" id="2.3.1.286" evidence="1"/>
<feature type="binding site" evidence="4">
    <location>
        <position position="148"/>
    </location>
    <ligand>
        <name>Zn(2+)</name>
        <dbReference type="ChEBI" id="CHEBI:29105"/>
    </ligand>
</feature>
<feature type="domain" description="Deacetylase sirtuin-type" evidence="5">
    <location>
        <begin position="1"/>
        <end position="242"/>
    </location>
</feature>
<dbReference type="Proteomes" id="UP001500642">
    <property type="component" value="Unassembled WGS sequence"/>
</dbReference>
<organism evidence="6 7">
    <name type="scientific">Brevibacterium pityocampae</name>
    <dbReference type="NCBI Taxonomy" id="506594"/>
    <lineage>
        <taxon>Bacteria</taxon>
        <taxon>Bacillati</taxon>
        <taxon>Actinomycetota</taxon>
        <taxon>Actinomycetes</taxon>
        <taxon>Micrococcales</taxon>
        <taxon>Brevibacteriaceae</taxon>
        <taxon>Brevibacterium</taxon>
    </lineage>
</organism>
<keyword evidence="2" id="KW-0808">Transferase</keyword>